<evidence type="ECO:0000259" key="11">
    <source>
        <dbReference type="PROSITE" id="PS50929"/>
    </source>
</evidence>
<reference evidence="12" key="1">
    <citation type="submission" date="2013-12" db="EMBL/GenBank/DDBJ databases">
        <authorList>
            <person name="Genoscope - CEA"/>
        </authorList>
    </citation>
    <scope>NUCLEOTIDE SEQUENCE</scope>
    <source>
        <strain evidence="12">CBS 1993</strain>
    </source>
</reference>
<keyword evidence="13" id="KW-1185">Reference proteome</keyword>
<dbReference type="EMBL" id="HG793125">
    <property type="protein sequence ID" value="CDK24245.1"/>
    <property type="molecule type" value="Genomic_DNA"/>
</dbReference>
<dbReference type="FunFam" id="1.20.1560.10:FF:000058">
    <property type="entry name" value="ABC transporter B family member 25"/>
    <property type="match status" value="1"/>
</dbReference>
<evidence type="ECO:0000256" key="2">
    <source>
        <dbReference type="ARBA" id="ARBA00005580"/>
    </source>
</evidence>
<dbReference type="SUPFAM" id="SSF90123">
    <property type="entry name" value="ABC transporter transmembrane region"/>
    <property type="match status" value="1"/>
</dbReference>
<feature type="domain" description="ABC transmembrane type-1" evidence="11">
    <location>
        <begin position="144"/>
        <end position="432"/>
    </location>
</feature>
<dbReference type="AlphaFoldDB" id="W6MQT1"/>
<evidence type="ECO:0000313" key="12">
    <source>
        <dbReference type="EMBL" id="CDK24245.1"/>
    </source>
</evidence>
<feature type="transmembrane region" description="Helical" evidence="9">
    <location>
        <begin position="409"/>
        <end position="427"/>
    </location>
</feature>
<feature type="transmembrane region" description="Helical" evidence="9">
    <location>
        <begin position="289"/>
        <end position="308"/>
    </location>
</feature>
<name>W6MQT1_9ASCO</name>
<evidence type="ECO:0000259" key="10">
    <source>
        <dbReference type="PROSITE" id="PS50893"/>
    </source>
</evidence>
<dbReference type="RefSeq" id="XP_022456262.1">
    <property type="nucleotide sequence ID" value="XM_022604722.1"/>
</dbReference>
<feature type="transmembrane region" description="Helical" evidence="9">
    <location>
        <begin position="373"/>
        <end position="397"/>
    </location>
</feature>
<dbReference type="PANTHER" id="PTHR43394:SF2">
    <property type="entry name" value="ATP-DEPENDENT PERMEASE MDL2, MITOCHONDRIAL"/>
    <property type="match status" value="1"/>
</dbReference>
<evidence type="ECO:0000256" key="1">
    <source>
        <dbReference type="ARBA" id="ARBA00004141"/>
    </source>
</evidence>
<dbReference type="GO" id="GO:0015421">
    <property type="term" value="F:ABC-type oligopeptide transporter activity"/>
    <property type="evidence" value="ECO:0007669"/>
    <property type="project" value="TreeGrafter"/>
</dbReference>
<keyword evidence="3" id="KW-0813">Transport</keyword>
<dbReference type="GO" id="GO:0016887">
    <property type="term" value="F:ATP hydrolysis activity"/>
    <property type="evidence" value="ECO:0007669"/>
    <property type="project" value="InterPro"/>
</dbReference>
<evidence type="ECO:0000256" key="3">
    <source>
        <dbReference type="ARBA" id="ARBA00022448"/>
    </source>
</evidence>
<dbReference type="InterPro" id="IPR027417">
    <property type="entry name" value="P-loop_NTPase"/>
</dbReference>
<feature type="domain" description="ABC transporter" evidence="10">
    <location>
        <begin position="465"/>
        <end position="707"/>
    </location>
</feature>
<evidence type="ECO:0000256" key="8">
    <source>
        <dbReference type="ARBA" id="ARBA00023136"/>
    </source>
</evidence>
<dbReference type="STRING" id="1382522.W6MQT1"/>
<keyword evidence="4 9" id="KW-0812">Transmembrane</keyword>
<evidence type="ECO:0000256" key="5">
    <source>
        <dbReference type="ARBA" id="ARBA00022741"/>
    </source>
</evidence>
<dbReference type="Pfam" id="PF00005">
    <property type="entry name" value="ABC_tran"/>
    <property type="match status" value="1"/>
</dbReference>
<dbReference type="Gene3D" id="3.40.50.300">
    <property type="entry name" value="P-loop containing nucleotide triphosphate hydrolases"/>
    <property type="match status" value="1"/>
</dbReference>
<evidence type="ECO:0000256" key="7">
    <source>
        <dbReference type="ARBA" id="ARBA00022989"/>
    </source>
</evidence>
<feature type="transmembrane region" description="Helical" evidence="9">
    <location>
        <begin position="189"/>
        <end position="214"/>
    </location>
</feature>
<organism evidence="12 13">
    <name type="scientific">Kuraishia capsulata CBS 1993</name>
    <dbReference type="NCBI Taxonomy" id="1382522"/>
    <lineage>
        <taxon>Eukaryota</taxon>
        <taxon>Fungi</taxon>
        <taxon>Dikarya</taxon>
        <taxon>Ascomycota</taxon>
        <taxon>Saccharomycotina</taxon>
        <taxon>Pichiomycetes</taxon>
        <taxon>Pichiales</taxon>
        <taxon>Pichiaceae</taxon>
        <taxon>Kuraishia</taxon>
    </lineage>
</organism>
<evidence type="ECO:0008006" key="14">
    <source>
        <dbReference type="Google" id="ProtNLM"/>
    </source>
</evidence>
<dbReference type="PROSITE" id="PS00211">
    <property type="entry name" value="ABC_TRANSPORTER_1"/>
    <property type="match status" value="1"/>
</dbReference>
<dbReference type="Gene3D" id="1.20.1560.10">
    <property type="entry name" value="ABC transporter type 1, transmembrane domain"/>
    <property type="match status" value="1"/>
</dbReference>
<evidence type="ECO:0000256" key="4">
    <source>
        <dbReference type="ARBA" id="ARBA00022692"/>
    </source>
</evidence>
<evidence type="ECO:0000256" key="6">
    <source>
        <dbReference type="ARBA" id="ARBA00022840"/>
    </source>
</evidence>
<dbReference type="GO" id="GO:0005524">
    <property type="term" value="F:ATP binding"/>
    <property type="evidence" value="ECO:0007669"/>
    <property type="project" value="UniProtKB-KW"/>
</dbReference>
<dbReference type="PANTHER" id="PTHR43394">
    <property type="entry name" value="ATP-DEPENDENT PERMEASE MDL1, MITOCHONDRIAL"/>
    <property type="match status" value="1"/>
</dbReference>
<dbReference type="InterPro" id="IPR036640">
    <property type="entry name" value="ABC1_TM_sf"/>
</dbReference>
<dbReference type="HOGENOM" id="CLU_000604_84_3_1"/>
<sequence length="813" mass="90080">MSGLFFRSCRFGLDALIIPKRSVLGPLRPLNTRMFTHISPAGFSLAKINHTSSSFGQLKCRNNFDVRFIGFAHLFGVRGFSSTIRVCAEVKTGHEDDKKSSSLLPHAATTDIEAAVLEEQQKSGFKEVWRLLKLAKRDSRLFGIAIVFLFLSAAIVMSLPKVTGEILDATRKFADLESIELFGLTLNEFLLAMGLLLIVSTAATFGRIIILRVLGERLVARLRSSIMKRTLTQDMEFFDVHKVGDLISRLSGDAYVVSRSVTQNLSDGIKHTIVGCSGITMMCLLSMKLSFVILAFAPPLIWGSYVYGQKIRTISRSLQQAAGMLSKTAEEELNSIKTIQSFTGEGKELHRYNSQVRDVYKIGYKEALTNATFFASTGIIGNVTFLLILGYGTHLVMKGFMTVGDLTAFMLYTEYAGGAVFGLANFYSELMKGAGASSRLFELLDRKPVIEQSLGKKLKITRGEIVFENVSFSYPTRPDNQIFDKLSFTIAPGQNVCIVGPSGRGKSTIASLLLRFYNPTGGRILIDDQDITKYSVNSLRRVLGVVQQEPVLISGTVADNIRYGISNSSKVTNEEMISAARKANCHEFVSAFTDGYDTNIGPRGSLLSGGQKQRVAIARALLKNPSILILDEATSALDSKSEHAVNYTLSRLMRDKSLTTISIAHRLSTIERADYVLVLGYDGKLAEYGKFKDLYSNKDSRLFKLLNDEARKEQVEKSEKDAVAAAAKVKLADLNKLRGEEQEQEILSTAEGISQEDKDEAERGVQKIRDEIISKEKEILDDRFLKNNIDVPLPDHLKFEQLVKDHSTRTNSQ</sequence>
<evidence type="ECO:0000313" key="13">
    <source>
        <dbReference type="Proteomes" id="UP000019384"/>
    </source>
</evidence>
<proteinExistence type="inferred from homology"/>
<dbReference type="GeneID" id="34517650"/>
<dbReference type="InterPro" id="IPR017871">
    <property type="entry name" value="ABC_transporter-like_CS"/>
</dbReference>
<dbReference type="FunFam" id="3.40.50.300:FF:000218">
    <property type="entry name" value="Multidrug ABC transporter ATP-binding protein"/>
    <property type="match status" value="1"/>
</dbReference>
<dbReference type="CDD" id="cd18573">
    <property type="entry name" value="ABC_6TM_ABCB10_like"/>
    <property type="match status" value="1"/>
</dbReference>
<keyword evidence="7 9" id="KW-1133">Transmembrane helix</keyword>
<evidence type="ECO:0000256" key="9">
    <source>
        <dbReference type="SAM" id="Phobius"/>
    </source>
</evidence>
<dbReference type="SMART" id="SM00382">
    <property type="entry name" value="AAA"/>
    <property type="match status" value="1"/>
</dbReference>
<comment type="similarity">
    <text evidence="2">Belongs to the ABC transporter superfamily. ABCB family. Mitochondrial peptide exporter (TC 3.A.1.212) subfamily.</text>
</comment>
<dbReference type="Proteomes" id="UP000019384">
    <property type="component" value="Unassembled WGS sequence"/>
</dbReference>
<protein>
    <recommendedName>
        <fullName evidence="14">ABC transporter domain-containing protein</fullName>
    </recommendedName>
</protein>
<comment type="subcellular location">
    <subcellularLocation>
        <location evidence="1">Membrane</location>
        <topology evidence="1">Multi-pass membrane protein</topology>
    </subcellularLocation>
</comment>
<gene>
    <name evidence="12" type="ORF">KUCA_T00000205001</name>
</gene>
<feature type="transmembrane region" description="Helical" evidence="9">
    <location>
        <begin position="141"/>
        <end position="159"/>
    </location>
</feature>
<dbReference type="GO" id="GO:0005743">
    <property type="term" value="C:mitochondrial inner membrane"/>
    <property type="evidence" value="ECO:0007669"/>
    <property type="project" value="EnsemblFungi"/>
</dbReference>
<dbReference type="InterPro" id="IPR011527">
    <property type="entry name" value="ABC1_TM_dom"/>
</dbReference>
<dbReference type="SUPFAM" id="SSF52540">
    <property type="entry name" value="P-loop containing nucleoside triphosphate hydrolases"/>
    <property type="match status" value="1"/>
</dbReference>
<reference evidence="12" key="2">
    <citation type="submission" date="2014-02" db="EMBL/GenBank/DDBJ databases">
        <title>Complete DNA sequence of /Kuraishia capsulata/ illustrates novel genomic features among budding yeasts (/Saccharomycotina/).</title>
        <authorList>
            <person name="Morales L."/>
            <person name="Noel B."/>
            <person name="Porcel B."/>
            <person name="Marcet-Houben M."/>
            <person name="Hullo M-F."/>
            <person name="Sacerdot C."/>
            <person name="Tekaia F."/>
            <person name="Leh-Louis V."/>
            <person name="Despons L."/>
            <person name="Khanna V."/>
            <person name="Aury J-M."/>
            <person name="Barbe V."/>
            <person name="Couloux A."/>
            <person name="Labadie K."/>
            <person name="Pelletier E."/>
            <person name="Souciet J-L."/>
            <person name="Boekhout T."/>
            <person name="Gabaldon T."/>
            <person name="Wincker P."/>
            <person name="Dujon B."/>
        </authorList>
    </citation>
    <scope>NUCLEOTIDE SEQUENCE</scope>
    <source>
        <strain evidence="12">CBS 1993</strain>
    </source>
</reference>
<dbReference type="InterPro" id="IPR039421">
    <property type="entry name" value="Type_1_exporter"/>
</dbReference>
<dbReference type="PROSITE" id="PS50893">
    <property type="entry name" value="ABC_TRANSPORTER_2"/>
    <property type="match status" value="1"/>
</dbReference>
<dbReference type="PROSITE" id="PS50929">
    <property type="entry name" value="ABC_TM1F"/>
    <property type="match status" value="1"/>
</dbReference>
<keyword evidence="8 9" id="KW-0472">Membrane</keyword>
<dbReference type="OrthoDB" id="6500128at2759"/>
<keyword evidence="6" id="KW-0067">ATP-binding</keyword>
<dbReference type="InterPro" id="IPR003593">
    <property type="entry name" value="AAA+_ATPase"/>
</dbReference>
<keyword evidence="5" id="KW-0547">Nucleotide-binding</keyword>
<dbReference type="GO" id="GO:0090374">
    <property type="term" value="P:oligopeptide export from mitochondrion"/>
    <property type="evidence" value="ECO:0007669"/>
    <property type="project" value="TreeGrafter"/>
</dbReference>
<dbReference type="InterPro" id="IPR003439">
    <property type="entry name" value="ABC_transporter-like_ATP-bd"/>
</dbReference>
<accession>W6MQT1</accession>
<dbReference type="Pfam" id="PF00664">
    <property type="entry name" value="ABC_membrane"/>
    <property type="match status" value="1"/>
</dbReference>